<feature type="transmembrane region" description="Helical" evidence="6">
    <location>
        <begin position="100"/>
        <end position="116"/>
    </location>
</feature>
<dbReference type="PANTHER" id="PTHR32322:SF2">
    <property type="entry name" value="EAMA DOMAIN-CONTAINING PROTEIN"/>
    <property type="match status" value="1"/>
</dbReference>
<keyword evidence="9" id="KW-1185">Reference proteome</keyword>
<feature type="domain" description="EamA" evidence="7">
    <location>
        <begin position="4"/>
        <end position="138"/>
    </location>
</feature>
<dbReference type="Pfam" id="PF00892">
    <property type="entry name" value="EamA"/>
    <property type="match status" value="1"/>
</dbReference>
<proteinExistence type="inferred from homology"/>
<dbReference type="RefSeq" id="WP_021170630.1">
    <property type="nucleotide sequence ID" value="NZ_CTRP01000014.1"/>
</dbReference>
<dbReference type="SUPFAM" id="SSF103481">
    <property type="entry name" value="Multidrug resistance efflux transporter EmrE"/>
    <property type="match status" value="1"/>
</dbReference>
<feature type="transmembrane region" description="Helical" evidence="6">
    <location>
        <begin position="67"/>
        <end position="88"/>
    </location>
</feature>
<name>A0A0U1L4K8_9FIRM</name>
<keyword evidence="3 6" id="KW-0812">Transmembrane</keyword>
<evidence type="ECO:0000256" key="6">
    <source>
        <dbReference type="SAM" id="Phobius"/>
    </source>
</evidence>
<comment type="subcellular location">
    <subcellularLocation>
        <location evidence="1">Membrane</location>
        <topology evidence="1">Multi-pass membrane protein</topology>
    </subcellularLocation>
</comment>
<feature type="transmembrane region" description="Helical" evidence="6">
    <location>
        <begin position="122"/>
        <end position="138"/>
    </location>
</feature>
<evidence type="ECO:0000256" key="2">
    <source>
        <dbReference type="ARBA" id="ARBA00007362"/>
    </source>
</evidence>
<dbReference type="AlphaFoldDB" id="A0A0U1L4K8"/>
<accession>A0A0U1L4K8</accession>
<protein>
    <recommendedName>
        <fullName evidence="7">EamA domain-containing protein</fullName>
    </recommendedName>
</protein>
<evidence type="ECO:0000313" key="8">
    <source>
        <dbReference type="EMBL" id="CQR74641.1"/>
    </source>
</evidence>
<evidence type="ECO:0000256" key="4">
    <source>
        <dbReference type="ARBA" id="ARBA00022989"/>
    </source>
</evidence>
<evidence type="ECO:0000256" key="1">
    <source>
        <dbReference type="ARBA" id="ARBA00004141"/>
    </source>
</evidence>
<reference evidence="9" key="1">
    <citation type="submission" date="2015-03" db="EMBL/GenBank/DDBJ databases">
        <authorList>
            <person name="Nijsse Bart"/>
        </authorList>
    </citation>
    <scope>NUCLEOTIDE SEQUENCE [LARGE SCALE GENOMIC DNA]</scope>
</reference>
<evidence type="ECO:0000313" key="9">
    <source>
        <dbReference type="Proteomes" id="UP000049855"/>
    </source>
</evidence>
<dbReference type="EMBL" id="CTRP01000014">
    <property type="protein sequence ID" value="CQR74641.1"/>
    <property type="molecule type" value="Genomic_DNA"/>
</dbReference>
<dbReference type="InterPro" id="IPR000620">
    <property type="entry name" value="EamA_dom"/>
</dbReference>
<evidence type="ECO:0000256" key="5">
    <source>
        <dbReference type="ARBA" id="ARBA00023136"/>
    </source>
</evidence>
<gene>
    <name evidence="8" type="ORF">SpAn4DRAFT_1103</name>
</gene>
<dbReference type="Gene3D" id="1.10.3730.20">
    <property type="match status" value="1"/>
</dbReference>
<evidence type="ECO:0000256" key="3">
    <source>
        <dbReference type="ARBA" id="ARBA00022692"/>
    </source>
</evidence>
<keyword evidence="4 6" id="KW-1133">Transmembrane helix</keyword>
<dbReference type="PANTHER" id="PTHR32322">
    <property type="entry name" value="INNER MEMBRANE TRANSPORTER"/>
    <property type="match status" value="1"/>
</dbReference>
<evidence type="ECO:0000259" key="7">
    <source>
        <dbReference type="Pfam" id="PF00892"/>
    </source>
</evidence>
<keyword evidence="5 6" id="KW-0472">Membrane</keyword>
<dbReference type="InterPro" id="IPR050638">
    <property type="entry name" value="AA-Vitamin_Transporters"/>
</dbReference>
<dbReference type="Proteomes" id="UP000049855">
    <property type="component" value="Unassembled WGS sequence"/>
</dbReference>
<organism evidence="8 9">
    <name type="scientific">Sporomusa ovata</name>
    <dbReference type="NCBI Taxonomy" id="2378"/>
    <lineage>
        <taxon>Bacteria</taxon>
        <taxon>Bacillati</taxon>
        <taxon>Bacillota</taxon>
        <taxon>Negativicutes</taxon>
        <taxon>Selenomonadales</taxon>
        <taxon>Sporomusaceae</taxon>
        <taxon>Sporomusa</taxon>
    </lineage>
</organism>
<feature type="transmembrane region" description="Helical" evidence="6">
    <location>
        <begin position="32"/>
        <end position="52"/>
    </location>
</feature>
<dbReference type="InterPro" id="IPR037185">
    <property type="entry name" value="EmrE-like"/>
</dbReference>
<sequence length="140" mass="14886">MLNAYLLAGIALVFWGIAPIFGKLGLGGVQPLAALTVRSVIISLLLLVIVTIKGQWGLVAEMTAKNAMYIALEGICAALLGQLAYYYALKFGEVGRVSPIVVAFPLVAVFLGIIFLGEKVTFYKLLASVLIVAGIVLLKY</sequence>
<comment type="similarity">
    <text evidence="2">Belongs to the EamA transporter family.</text>
</comment>
<feature type="transmembrane region" description="Helical" evidence="6">
    <location>
        <begin position="6"/>
        <end position="25"/>
    </location>
</feature>
<dbReference type="GO" id="GO:0016020">
    <property type="term" value="C:membrane"/>
    <property type="evidence" value="ECO:0007669"/>
    <property type="project" value="UniProtKB-SubCell"/>
</dbReference>